<protein>
    <recommendedName>
        <fullName evidence="3">TOG domain-containing protein</fullName>
    </recommendedName>
</protein>
<dbReference type="InterPro" id="IPR016024">
    <property type="entry name" value="ARM-type_fold"/>
</dbReference>
<dbReference type="OrthoDB" id="6237576at2759"/>
<keyword evidence="2" id="KW-1185">Reference proteome</keyword>
<dbReference type="SUPFAM" id="SSF48371">
    <property type="entry name" value="ARM repeat"/>
    <property type="match status" value="1"/>
</dbReference>
<dbReference type="Gene3D" id="1.25.10.10">
    <property type="entry name" value="Leucine-rich Repeat Variant"/>
    <property type="match status" value="2"/>
</dbReference>
<dbReference type="EMBL" id="SKCS01000146">
    <property type="protein sequence ID" value="TNN15567.1"/>
    <property type="molecule type" value="Genomic_DNA"/>
</dbReference>
<name>A0A4Z2DGG5_SCHJA</name>
<dbReference type="Proteomes" id="UP000311919">
    <property type="component" value="Unassembled WGS sequence"/>
</dbReference>
<gene>
    <name evidence="1" type="ORF">EWB00_001206</name>
</gene>
<evidence type="ECO:0000313" key="1">
    <source>
        <dbReference type="EMBL" id="TNN15567.1"/>
    </source>
</evidence>
<proteinExistence type="predicted"/>
<dbReference type="AlphaFoldDB" id="A0A4Z2DGG5"/>
<sequence length="669" mass="77963">MLLNYLPSSILKVNIKEIFQVFNIILTNNLKPIRRIIHSLLLQLMKHFTSNVILNELWLYVNNTNFRIRTNILYCMTFILNNSLQQNIDIMKIIKFIVHCLKDKSGAVQSAAAECCAVLVGLCNSENDMSILYTIRNLLLDEMSNIEVNFILQKIKKCIQYKNYTDNLTEQNDFLEVESDVEQKSIRGIPHLNYSGHSVDKSVRRNPLRTFDMYKMSIDLNRINHLNGSYFHLSEDRKRLKSYKSNILESMQKHSDTTKTHNFSAQRLNHLDNEKKIPDESTTTDLNSYNQNSLRIKRRNCPVNWYNRSPGDTINQCLESLRDSVSRRRKQWLFDHLAKLNAEKSTDSNYENLSQMNTFDGENHNLPIHSDSDVWTTQDSGVYMITSNDETNQPIYKYHDNLPNNWRDDTVTSLNRQFCLQSRCSVNGNANKGMNDLHLTTNKEQSKTEYNNYKNQEKKTVSKQQKLKYLSSYKEIVKKDSQFLRRSPDHPIGVDRKIVNKSAKIEEKMMEYLASKDWEEQIKVANIIQNLLETMNVKPLEVLFSDKQSMNTFVNGIEQAIKCLRSQVSHQGLKTLQKLCNYLNAINQGHLFNSYAEILITALLSRISEGSSTKFLQQESYKTLEAFISCIDEAIAVQTMCTNSWDKFIRSNIRRNTIVTDRKEKYCII</sequence>
<evidence type="ECO:0008006" key="3">
    <source>
        <dbReference type="Google" id="ProtNLM"/>
    </source>
</evidence>
<organism evidence="1 2">
    <name type="scientific">Schistosoma japonicum</name>
    <name type="common">Blood fluke</name>
    <dbReference type="NCBI Taxonomy" id="6182"/>
    <lineage>
        <taxon>Eukaryota</taxon>
        <taxon>Metazoa</taxon>
        <taxon>Spiralia</taxon>
        <taxon>Lophotrochozoa</taxon>
        <taxon>Platyhelminthes</taxon>
        <taxon>Trematoda</taxon>
        <taxon>Digenea</taxon>
        <taxon>Strigeidida</taxon>
        <taxon>Schistosomatoidea</taxon>
        <taxon>Schistosomatidae</taxon>
        <taxon>Schistosoma</taxon>
    </lineage>
</organism>
<reference evidence="1 2" key="1">
    <citation type="submission" date="2019-03" db="EMBL/GenBank/DDBJ databases">
        <title>An improved genome assembly of the fluke Schistosoma japonicum.</title>
        <authorList>
            <person name="Hu W."/>
            <person name="Luo F."/>
            <person name="Yin M."/>
            <person name="Mo X."/>
            <person name="Sun C."/>
            <person name="Wu Q."/>
            <person name="Zhu B."/>
            <person name="Xiang M."/>
            <person name="Wang J."/>
            <person name="Wang Y."/>
            <person name="Zhang T."/>
            <person name="Xu B."/>
            <person name="Zheng H."/>
            <person name="Feng Z."/>
        </authorList>
    </citation>
    <scope>NUCLEOTIDE SEQUENCE [LARGE SCALE GENOMIC DNA]</scope>
    <source>
        <strain evidence="1">HuSjv2</strain>
        <tissue evidence="1">Worms</tissue>
    </source>
</reference>
<evidence type="ECO:0000313" key="2">
    <source>
        <dbReference type="Proteomes" id="UP000311919"/>
    </source>
</evidence>
<accession>A0A4Z2DGG5</accession>
<comment type="caution">
    <text evidence="1">The sequence shown here is derived from an EMBL/GenBank/DDBJ whole genome shotgun (WGS) entry which is preliminary data.</text>
</comment>
<dbReference type="InterPro" id="IPR011989">
    <property type="entry name" value="ARM-like"/>
</dbReference>